<dbReference type="CDD" id="cd10017">
    <property type="entry name" value="B3_DNA"/>
    <property type="match status" value="1"/>
</dbReference>
<evidence type="ECO:0000256" key="5">
    <source>
        <dbReference type="ARBA" id="ARBA00023242"/>
    </source>
</evidence>
<reference evidence="8" key="2">
    <citation type="submission" date="2025-08" db="UniProtKB">
        <authorList>
            <consortium name="RefSeq"/>
        </authorList>
    </citation>
    <scope>IDENTIFICATION</scope>
    <source>
        <tissue evidence="8">Leaf</tissue>
    </source>
</reference>
<keyword evidence="4" id="KW-0804">Transcription</keyword>
<dbReference type="Gene3D" id="2.40.330.10">
    <property type="entry name" value="DNA-binding pseudobarrel domain"/>
    <property type="match status" value="1"/>
</dbReference>
<organism evidence="7 8">
    <name type="scientific">Camelina sativa</name>
    <name type="common">False flax</name>
    <name type="synonym">Myagrum sativum</name>
    <dbReference type="NCBI Taxonomy" id="90675"/>
    <lineage>
        <taxon>Eukaryota</taxon>
        <taxon>Viridiplantae</taxon>
        <taxon>Streptophyta</taxon>
        <taxon>Embryophyta</taxon>
        <taxon>Tracheophyta</taxon>
        <taxon>Spermatophyta</taxon>
        <taxon>Magnoliopsida</taxon>
        <taxon>eudicotyledons</taxon>
        <taxon>Gunneridae</taxon>
        <taxon>Pentapetalae</taxon>
        <taxon>rosids</taxon>
        <taxon>malvids</taxon>
        <taxon>Brassicales</taxon>
        <taxon>Brassicaceae</taxon>
        <taxon>Camelineae</taxon>
        <taxon>Camelina</taxon>
    </lineage>
</organism>
<sequence>MNPSTNMMIEINLTDIDVSSKNRLGLPLDKVNNLIISTGVPIPRQGIQVEIVDNSNSYWVNLRQDSNGYFIGSGWSSFKDARQLKAGDVIRLDWQPQDYKFIFSM</sequence>
<evidence type="ECO:0000256" key="2">
    <source>
        <dbReference type="ARBA" id="ARBA00023015"/>
    </source>
</evidence>
<keyword evidence="2" id="KW-0805">Transcription regulation</keyword>
<evidence type="ECO:0000256" key="3">
    <source>
        <dbReference type="ARBA" id="ARBA00023125"/>
    </source>
</evidence>
<keyword evidence="7" id="KW-1185">Reference proteome</keyword>
<accession>A0ABM0WSZ4</accession>
<keyword evidence="3" id="KW-0238">DNA-binding</keyword>
<evidence type="ECO:0000313" key="8">
    <source>
        <dbReference type="RefSeq" id="XP_010475717.1"/>
    </source>
</evidence>
<dbReference type="SUPFAM" id="SSF101936">
    <property type="entry name" value="DNA-binding pseudobarrel domain"/>
    <property type="match status" value="1"/>
</dbReference>
<evidence type="ECO:0000256" key="4">
    <source>
        <dbReference type="ARBA" id="ARBA00023163"/>
    </source>
</evidence>
<feature type="domain" description="TF-B3" evidence="6">
    <location>
        <begin position="9"/>
        <end position="105"/>
    </location>
</feature>
<reference evidence="7" key="1">
    <citation type="journal article" date="2014" name="Nat. Commun.">
        <title>The emerging biofuel crop Camelina sativa retains a highly undifferentiated hexaploid genome structure.</title>
        <authorList>
            <person name="Kagale S."/>
            <person name="Koh C."/>
            <person name="Nixon J."/>
            <person name="Bollina V."/>
            <person name="Clarke W.E."/>
            <person name="Tuteja R."/>
            <person name="Spillane C."/>
            <person name="Robinson S.J."/>
            <person name="Links M.G."/>
            <person name="Clarke C."/>
            <person name="Higgins E.E."/>
            <person name="Huebert T."/>
            <person name="Sharpe A.G."/>
            <person name="Parkin I.A."/>
        </authorList>
    </citation>
    <scope>NUCLEOTIDE SEQUENCE [LARGE SCALE GENOMIC DNA]</scope>
    <source>
        <strain evidence="7">cv. DH55</strain>
    </source>
</reference>
<name>A0ABM0WSZ4_CAMSA</name>
<evidence type="ECO:0000259" key="6">
    <source>
        <dbReference type="PROSITE" id="PS50863"/>
    </source>
</evidence>
<keyword evidence="5" id="KW-0539">Nucleus</keyword>
<proteinExistence type="predicted"/>
<comment type="subcellular location">
    <subcellularLocation>
        <location evidence="1">Nucleus</location>
    </subcellularLocation>
</comment>
<dbReference type="Pfam" id="PF02362">
    <property type="entry name" value="B3"/>
    <property type="match status" value="1"/>
</dbReference>
<dbReference type="InterPro" id="IPR003340">
    <property type="entry name" value="B3_DNA-bd"/>
</dbReference>
<dbReference type="Proteomes" id="UP000694864">
    <property type="component" value="Chromosome 17"/>
</dbReference>
<dbReference type="PROSITE" id="PS50863">
    <property type="entry name" value="B3"/>
    <property type="match status" value="1"/>
</dbReference>
<dbReference type="InterPro" id="IPR051442">
    <property type="entry name" value="B3_domain"/>
</dbReference>
<dbReference type="GeneID" id="104755084"/>
<dbReference type="RefSeq" id="XP_010475717.1">
    <property type="nucleotide sequence ID" value="XM_010477415.1"/>
</dbReference>
<evidence type="ECO:0000313" key="7">
    <source>
        <dbReference type="Proteomes" id="UP000694864"/>
    </source>
</evidence>
<dbReference type="PANTHER" id="PTHR34269">
    <property type="entry name" value="TRANSCRIPTION FACTOR B3-DOMAIN FAMILY-RELATED"/>
    <property type="match status" value="1"/>
</dbReference>
<dbReference type="InterPro" id="IPR015300">
    <property type="entry name" value="DNA-bd_pseudobarrel_sf"/>
</dbReference>
<evidence type="ECO:0000256" key="1">
    <source>
        <dbReference type="ARBA" id="ARBA00004123"/>
    </source>
</evidence>
<protein>
    <submittedName>
        <fullName evidence="8">B3 domain-containing protein At1g08985-like</fullName>
    </submittedName>
</protein>
<gene>
    <name evidence="8" type="primary">LOC104755084</name>
</gene>
<dbReference type="PANTHER" id="PTHR34269:SF15">
    <property type="entry name" value="TF-B3 DOMAIN-CONTAINING PROTEIN"/>
    <property type="match status" value="1"/>
</dbReference>
<dbReference type="SMART" id="SM01019">
    <property type="entry name" value="B3"/>
    <property type="match status" value="1"/>
</dbReference>